<keyword evidence="7" id="KW-1185">Reference proteome</keyword>
<comment type="caution">
    <text evidence="6">The sequence shown here is derived from an EMBL/GenBank/DDBJ whole genome shotgun (WGS) entry which is preliminary data.</text>
</comment>
<feature type="domain" description="HTH gntR-type" evidence="5">
    <location>
        <begin position="9"/>
        <end position="76"/>
    </location>
</feature>
<evidence type="ECO:0000259" key="5">
    <source>
        <dbReference type="PROSITE" id="PS50949"/>
    </source>
</evidence>
<dbReference type="PANTHER" id="PTHR43537:SF50">
    <property type="entry name" value="TRANSCRIPTIONAL REGULATORY PROTEIN"/>
    <property type="match status" value="1"/>
</dbReference>
<dbReference type="SUPFAM" id="SSF48008">
    <property type="entry name" value="GntR ligand-binding domain-like"/>
    <property type="match status" value="1"/>
</dbReference>
<dbReference type="PROSITE" id="PS50949">
    <property type="entry name" value="HTH_GNTR"/>
    <property type="match status" value="1"/>
</dbReference>
<accession>A0ABU4RJ71</accession>
<organism evidence="6 7">
    <name type="scientific">Terrihabitans rhizophilus</name>
    <dbReference type="NCBI Taxonomy" id="3092662"/>
    <lineage>
        <taxon>Bacteria</taxon>
        <taxon>Pseudomonadati</taxon>
        <taxon>Pseudomonadota</taxon>
        <taxon>Alphaproteobacteria</taxon>
        <taxon>Hyphomicrobiales</taxon>
        <taxon>Terrihabitans</taxon>
    </lineage>
</organism>
<name>A0ABU4RJ71_9HYPH</name>
<proteinExistence type="predicted"/>
<sequence>MARDPIVRQSLHESLVAPLREMILNGELRPGEKVPEEQLCEQFGVSRTPIREALKVLAAEGVLQILPHRGAIVSRITEDQINEMFPIMASLERLAGMLACQVASQADIARVRKLHDDMMGFYKADDEASYLRSNRLIHEAFFVIAGNITLLSFYQQILTRIHSCRFVVRKTPEHWRKAVAEHEEMIAAFEARDGERLAALLENHVTDTTVGIARDYLDRERPVPPTAAAAPSRRMRAPAISDRPI</sequence>
<dbReference type="PANTHER" id="PTHR43537">
    <property type="entry name" value="TRANSCRIPTIONAL REGULATOR, GNTR FAMILY"/>
    <property type="match status" value="1"/>
</dbReference>
<evidence type="ECO:0000256" key="2">
    <source>
        <dbReference type="ARBA" id="ARBA00023125"/>
    </source>
</evidence>
<dbReference type="Pfam" id="PF00392">
    <property type="entry name" value="GntR"/>
    <property type="match status" value="1"/>
</dbReference>
<feature type="region of interest" description="Disordered" evidence="4">
    <location>
        <begin position="222"/>
        <end position="245"/>
    </location>
</feature>
<dbReference type="SUPFAM" id="SSF46785">
    <property type="entry name" value="Winged helix' DNA-binding domain"/>
    <property type="match status" value="1"/>
</dbReference>
<dbReference type="Pfam" id="PF07729">
    <property type="entry name" value="FCD"/>
    <property type="match status" value="1"/>
</dbReference>
<dbReference type="InterPro" id="IPR036390">
    <property type="entry name" value="WH_DNA-bd_sf"/>
</dbReference>
<dbReference type="InterPro" id="IPR000524">
    <property type="entry name" value="Tscrpt_reg_HTH_GntR"/>
</dbReference>
<keyword evidence="3" id="KW-0804">Transcription</keyword>
<dbReference type="SMART" id="SM00895">
    <property type="entry name" value="FCD"/>
    <property type="match status" value="1"/>
</dbReference>
<gene>
    <name evidence="6" type="ORF">SCD90_02335</name>
</gene>
<dbReference type="InterPro" id="IPR036388">
    <property type="entry name" value="WH-like_DNA-bd_sf"/>
</dbReference>
<dbReference type="Gene3D" id="1.20.120.530">
    <property type="entry name" value="GntR ligand-binding domain-like"/>
    <property type="match status" value="1"/>
</dbReference>
<dbReference type="SMART" id="SM00345">
    <property type="entry name" value="HTH_GNTR"/>
    <property type="match status" value="1"/>
</dbReference>
<evidence type="ECO:0000256" key="4">
    <source>
        <dbReference type="SAM" id="MobiDB-lite"/>
    </source>
</evidence>
<evidence type="ECO:0000313" key="7">
    <source>
        <dbReference type="Proteomes" id="UP001274321"/>
    </source>
</evidence>
<protein>
    <submittedName>
        <fullName evidence="6">GntR family transcriptional regulator</fullName>
    </submittedName>
</protein>
<dbReference type="PRINTS" id="PR00035">
    <property type="entry name" value="HTHGNTR"/>
</dbReference>
<keyword evidence="1" id="KW-0805">Transcription regulation</keyword>
<dbReference type="CDD" id="cd07377">
    <property type="entry name" value="WHTH_GntR"/>
    <property type="match status" value="1"/>
</dbReference>
<dbReference type="InterPro" id="IPR008920">
    <property type="entry name" value="TF_FadR/GntR_C"/>
</dbReference>
<dbReference type="Proteomes" id="UP001274321">
    <property type="component" value="Unassembled WGS sequence"/>
</dbReference>
<keyword evidence="2" id="KW-0238">DNA-binding</keyword>
<dbReference type="Gene3D" id="1.10.10.10">
    <property type="entry name" value="Winged helix-like DNA-binding domain superfamily/Winged helix DNA-binding domain"/>
    <property type="match status" value="1"/>
</dbReference>
<evidence type="ECO:0000313" key="6">
    <source>
        <dbReference type="EMBL" id="MDX6804892.1"/>
    </source>
</evidence>
<dbReference type="InterPro" id="IPR011711">
    <property type="entry name" value="GntR_C"/>
</dbReference>
<evidence type="ECO:0000256" key="3">
    <source>
        <dbReference type="ARBA" id="ARBA00023163"/>
    </source>
</evidence>
<reference evidence="6 7" key="1">
    <citation type="submission" date="2023-11" db="EMBL/GenBank/DDBJ databases">
        <authorList>
            <person name="Bao R."/>
        </authorList>
    </citation>
    <scope>NUCLEOTIDE SEQUENCE [LARGE SCALE GENOMIC DNA]</scope>
    <source>
        <strain evidence="6 7">PJ23</strain>
    </source>
</reference>
<evidence type="ECO:0000256" key="1">
    <source>
        <dbReference type="ARBA" id="ARBA00023015"/>
    </source>
</evidence>
<dbReference type="EMBL" id="JAXAFJ010000001">
    <property type="protein sequence ID" value="MDX6804892.1"/>
    <property type="molecule type" value="Genomic_DNA"/>
</dbReference>